<keyword evidence="7" id="KW-0720">Serine protease</keyword>
<dbReference type="Gene3D" id="2.120.10.30">
    <property type="entry name" value="TolB, C-terminal domain"/>
    <property type="match status" value="1"/>
</dbReference>
<evidence type="ECO:0000256" key="6">
    <source>
        <dbReference type="ARBA" id="ARBA00022801"/>
    </source>
</evidence>
<evidence type="ECO:0000256" key="5">
    <source>
        <dbReference type="ARBA" id="ARBA00022729"/>
    </source>
</evidence>
<reference evidence="12 13" key="1">
    <citation type="submission" date="2023-01" db="EMBL/GenBank/DDBJ databases">
        <title>Analysis of 21 Apiospora genomes using comparative genomics revels a genus with tremendous synthesis potential of carbohydrate active enzymes and secondary metabolites.</title>
        <authorList>
            <person name="Sorensen T."/>
        </authorList>
    </citation>
    <scope>NUCLEOTIDE SEQUENCE [LARGE SCALE GENOMIC DNA]</scope>
    <source>
        <strain evidence="12 13">CBS 117206</strain>
    </source>
</reference>
<dbReference type="FunFam" id="3.40.50.1820:FF:000028">
    <property type="entry name" value="S9 family peptidase"/>
    <property type="match status" value="1"/>
</dbReference>
<keyword evidence="5 10" id="KW-0732">Signal</keyword>
<keyword evidence="13" id="KW-1185">Reference proteome</keyword>
<feature type="signal peptide" evidence="10">
    <location>
        <begin position="1"/>
        <end position="21"/>
    </location>
</feature>
<protein>
    <recommendedName>
        <fullName evidence="9">Dipeptidyl-peptidase V</fullName>
    </recommendedName>
</protein>
<feature type="domain" description="Peptidase S9 prolyl oligopeptidase catalytic" evidence="11">
    <location>
        <begin position="507"/>
        <end position="717"/>
    </location>
</feature>
<comment type="caution">
    <text evidence="12">The sequence shown here is derived from an EMBL/GenBank/DDBJ whole genome shotgun (WGS) entry which is preliminary data.</text>
</comment>
<dbReference type="InterPro" id="IPR001375">
    <property type="entry name" value="Peptidase_S9_cat"/>
</dbReference>
<dbReference type="GO" id="GO:0005576">
    <property type="term" value="C:extracellular region"/>
    <property type="evidence" value="ECO:0007669"/>
    <property type="project" value="UniProtKB-SubCell"/>
</dbReference>
<evidence type="ECO:0000313" key="13">
    <source>
        <dbReference type="Proteomes" id="UP001392437"/>
    </source>
</evidence>
<dbReference type="PANTHER" id="PTHR42776">
    <property type="entry name" value="SERINE PEPTIDASE S9 FAMILY MEMBER"/>
    <property type="match status" value="1"/>
</dbReference>
<dbReference type="Proteomes" id="UP001392437">
    <property type="component" value="Unassembled WGS sequence"/>
</dbReference>
<dbReference type="GO" id="GO:0006508">
    <property type="term" value="P:proteolysis"/>
    <property type="evidence" value="ECO:0007669"/>
    <property type="project" value="UniProtKB-KW"/>
</dbReference>
<evidence type="ECO:0000256" key="4">
    <source>
        <dbReference type="ARBA" id="ARBA00022670"/>
    </source>
</evidence>
<dbReference type="AlphaFoldDB" id="A0AAW0QUH7"/>
<accession>A0AAW0QUH7</accession>
<evidence type="ECO:0000256" key="3">
    <source>
        <dbReference type="ARBA" id="ARBA00022525"/>
    </source>
</evidence>
<evidence type="ECO:0000259" key="11">
    <source>
        <dbReference type="Pfam" id="PF00326"/>
    </source>
</evidence>
<sequence>MGRNFVSCAVALYAGLSSVAALTPEGMISANRYGVATPNPTGDFALLTISKYSFEKHKQSSKWAKLDLKTGNISDWEGASGVSEFVFIGPSPSSILYVNGSNAEDDGGISLYFGDALAIGDAKLVASIPAPLSGLKAALTPSGDINFLLSGQAYPNGTAYNEQLATKPASAARIYTALYPRLWDHWLTPQKNAVFGGTLKKGAAPSNGTYGTGSSYSFAGKLANYVTGICNVTCAESPVDQEGDETDYDLAPDGSKLVFRSKDIDLSLSNYTSTPLYIVPFTGTSEDAVLLNPRGAPPYPDAQGYSTAPKFSPKGDKIAYFQQNGINYESDRRILYVANPDAKNAEITKLAGKWDRSPASLAWAKDGQTLFVQASDLGRDRIFSVPTTADDDFVPKNITDEGTPAGFHVIPSGLLVSDSKIWSSRDIYTVSTTGEPLKTYLQANRVDPELAGLGPEDVSEFYYATNSSEIKQQAWVVYPEGFDKSKKYPLAFLVHGGPQGSWANSFSLRWNLKAWADQGYVVVAPNPTASFGWGQNLTDAIAGKWGSYPYWDLVHAWKYVNETLDYVDTTRGIEAGASFGGYMTNWIAGQEMGKWFKALVTHDGVTQTLGAYNSDELWFMDHDYLGPYNASGMVPGSPYYDWNPLLYSDQWTTPHFVVHNELDYRLPVSEGILLFNLLQTKGIPSKFLSFPDEDHLTIKPENSLVWHTEIYKWINFYSGVSNATSPY</sequence>
<comment type="subcellular location">
    <subcellularLocation>
        <location evidence="1">Secreted</location>
    </subcellularLocation>
</comment>
<feature type="chain" id="PRO_5043788334" description="Dipeptidyl-peptidase V" evidence="10">
    <location>
        <begin position="22"/>
        <end position="727"/>
    </location>
</feature>
<evidence type="ECO:0000256" key="9">
    <source>
        <dbReference type="ARBA" id="ARBA00032829"/>
    </source>
</evidence>
<evidence type="ECO:0000256" key="8">
    <source>
        <dbReference type="ARBA" id="ARBA00023180"/>
    </source>
</evidence>
<keyword evidence="4" id="KW-0645">Protease</keyword>
<dbReference type="GO" id="GO:0004252">
    <property type="term" value="F:serine-type endopeptidase activity"/>
    <property type="evidence" value="ECO:0007669"/>
    <property type="project" value="TreeGrafter"/>
</dbReference>
<dbReference type="SUPFAM" id="SSF53474">
    <property type="entry name" value="alpha/beta-Hydrolases"/>
    <property type="match status" value="1"/>
</dbReference>
<evidence type="ECO:0000256" key="7">
    <source>
        <dbReference type="ARBA" id="ARBA00022825"/>
    </source>
</evidence>
<evidence type="ECO:0000256" key="2">
    <source>
        <dbReference type="ARBA" id="ARBA00010040"/>
    </source>
</evidence>
<evidence type="ECO:0000313" key="12">
    <source>
        <dbReference type="EMBL" id="KAK8109758.1"/>
    </source>
</evidence>
<comment type="similarity">
    <text evidence="2">Belongs to the peptidase S9C family.</text>
</comment>
<dbReference type="Pfam" id="PF00326">
    <property type="entry name" value="Peptidase_S9"/>
    <property type="match status" value="1"/>
</dbReference>
<dbReference type="InterPro" id="IPR011042">
    <property type="entry name" value="6-blade_b-propeller_TolB-like"/>
</dbReference>
<name>A0AAW0QUH7_9PEZI</name>
<keyword evidence="8" id="KW-0325">Glycoprotein</keyword>
<organism evidence="12 13">
    <name type="scientific">Apiospora kogelbergensis</name>
    <dbReference type="NCBI Taxonomy" id="1337665"/>
    <lineage>
        <taxon>Eukaryota</taxon>
        <taxon>Fungi</taxon>
        <taxon>Dikarya</taxon>
        <taxon>Ascomycota</taxon>
        <taxon>Pezizomycotina</taxon>
        <taxon>Sordariomycetes</taxon>
        <taxon>Xylariomycetidae</taxon>
        <taxon>Amphisphaeriales</taxon>
        <taxon>Apiosporaceae</taxon>
        <taxon>Apiospora</taxon>
    </lineage>
</organism>
<keyword evidence="6" id="KW-0378">Hydrolase</keyword>
<proteinExistence type="inferred from homology"/>
<dbReference type="Gene3D" id="3.40.50.1820">
    <property type="entry name" value="alpha/beta hydrolase"/>
    <property type="match status" value="1"/>
</dbReference>
<dbReference type="SUPFAM" id="SSF82171">
    <property type="entry name" value="DPP6 N-terminal domain-like"/>
    <property type="match status" value="1"/>
</dbReference>
<evidence type="ECO:0000256" key="10">
    <source>
        <dbReference type="SAM" id="SignalP"/>
    </source>
</evidence>
<dbReference type="InterPro" id="IPR029058">
    <property type="entry name" value="AB_hydrolase_fold"/>
</dbReference>
<dbReference type="EMBL" id="JAQQWP010000007">
    <property type="protein sequence ID" value="KAK8109758.1"/>
    <property type="molecule type" value="Genomic_DNA"/>
</dbReference>
<dbReference type="PANTHER" id="PTHR42776:SF11">
    <property type="entry name" value="DIPEPTIDYL-PEPTIDASE 5-RELATED"/>
    <property type="match status" value="1"/>
</dbReference>
<gene>
    <name evidence="12" type="ORF">PG999_007895</name>
</gene>
<evidence type="ECO:0000256" key="1">
    <source>
        <dbReference type="ARBA" id="ARBA00004613"/>
    </source>
</evidence>
<keyword evidence="3" id="KW-0964">Secreted</keyword>